<reference evidence="2" key="1">
    <citation type="submission" date="2021-03" db="EMBL/GenBank/DDBJ databases">
        <title>Acanthopleuribacteraceae sp. M133.</title>
        <authorList>
            <person name="Wang G."/>
        </authorList>
    </citation>
    <scope>NUCLEOTIDE SEQUENCE</scope>
    <source>
        <strain evidence="2">M133</strain>
    </source>
</reference>
<dbReference type="EMBL" id="CP071793">
    <property type="protein sequence ID" value="QTD49060.1"/>
    <property type="molecule type" value="Genomic_DNA"/>
</dbReference>
<proteinExistence type="predicted"/>
<keyword evidence="1" id="KW-0732">Signal</keyword>
<keyword evidence="3" id="KW-1185">Reference proteome</keyword>
<evidence type="ECO:0000313" key="2">
    <source>
        <dbReference type="EMBL" id="QTD49060.1"/>
    </source>
</evidence>
<dbReference type="Proteomes" id="UP000663929">
    <property type="component" value="Chromosome"/>
</dbReference>
<dbReference type="RefSeq" id="WP_237378706.1">
    <property type="nucleotide sequence ID" value="NZ_CP071793.1"/>
</dbReference>
<dbReference type="InterPro" id="IPR010727">
    <property type="entry name" value="DUF1302"/>
</dbReference>
<dbReference type="KEGG" id="scor:J3U87_26030"/>
<protein>
    <submittedName>
        <fullName evidence="2">Uncharacterized protein</fullName>
    </submittedName>
</protein>
<feature type="signal peptide" evidence="1">
    <location>
        <begin position="1"/>
        <end position="23"/>
    </location>
</feature>
<feature type="chain" id="PRO_5035175234" evidence="1">
    <location>
        <begin position="24"/>
        <end position="465"/>
    </location>
</feature>
<sequence length="465" mass="52807">MKRCCILVPAMAALLCLVPALWAQEDDWGDDDIGFAEGVPDRKETRAAQDWTGFWHTELGLWSRRWGDNPLAKFRNTLNLTYRHRFQRFRVKADLHGEYDAAYRHDRDDYDRETLDIYESQLRFGELFVAYETSDWEVVLGREVVTWGEGDLLSPLDAPFPKDQREPGLALPEDLRLPQVGLRVGWTGTKTRMEAHVFPVAQYGYRPGITSDFSPFTGVLPMLGDVGPELSFRHEPTTSEWGEPQVAGRFAFEGPHHDFSLYLGRLVRQEGTLAGVVQDPVARSVAFVLDHERHWLLGAAGSTAKGSWLWKWELAHEWDRPYQSDTYVGLLPGTETAAVSSALVSLTHSGFRDTHIQVELQKSVFSDETGADPLFPEDRMQTALRLRRTALRDDLSMDLIGLAVGDRAQYGWLARLALEYRISQDWQISAGYAAYGEPEGSRLGLFLGFDRHDRITLGLRRDFGF</sequence>
<evidence type="ECO:0000256" key="1">
    <source>
        <dbReference type="SAM" id="SignalP"/>
    </source>
</evidence>
<evidence type="ECO:0000313" key="3">
    <source>
        <dbReference type="Proteomes" id="UP000663929"/>
    </source>
</evidence>
<dbReference type="Pfam" id="PF06980">
    <property type="entry name" value="DUF1302"/>
    <property type="match status" value="1"/>
</dbReference>
<accession>A0A8A4THN7</accession>
<name>A0A8A4THN7_SULCO</name>
<organism evidence="2 3">
    <name type="scientific">Sulfidibacter corallicola</name>
    <dbReference type="NCBI Taxonomy" id="2818388"/>
    <lineage>
        <taxon>Bacteria</taxon>
        <taxon>Pseudomonadati</taxon>
        <taxon>Acidobacteriota</taxon>
        <taxon>Holophagae</taxon>
        <taxon>Acanthopleuribacterales</taxon>
        <taxon>Acanthopleuribacteraceae</taxon>
        <taxon>Sulfidibacter</taxon>
    </lineage>
</organism>
<gene>
    <name evidence="2" type="ORF">J3U87_26030</name>
</gene>
<dbReference type="AlphaFoldDB" id="A0A8A4THN7"/>